<accession>A0ABR1UK20</accession>
<evidence type="ECO:0000313" key="2">
    <source>
        <dbReference type="EMBL" id="KAK8059263.1"/>
    </source>
</evidence>
<gene>
    <name evidence="2" type="ORF">PG996_009193</name>
</gene>
<keyword evidence="3" id="KW-1185">Reference proteome</keyword>
<dbReference type="InterPro" id="IPR010730">
    <property type="entry name" value="HET"/>
</dbReference>
<organism evidence="2 3">
    <name type="scientific">Apiospora saccharicola</name>
    <dbReference type="NCBI Taxonomy" id="335842"/>
    <lineage>
        <taxon>Eukaryota</taxon>
        <taxon>Fungi</taxon>
        <taxon>Dikarya</taxon>
        <taxon>Ascomycota</taxon>
        <taxon>Pezizomycotina</taxon>
        <taxon>Sordariomycetes</taxon>
        <taxon>Xylariomycetidae</taxon>
        <taxon>Amphisphaeriales</taxon>
        <taxon>Apiosporaceae</taxon>
        <taxon>Apiospora</taxon>
    </lineage>
</organism>
<name>A0ABR1UK20_9PEZI</name>
<dbReference type="EMBL" id="JAQQWM010000006">
    <property type="protein sequence ID" value="KAK8059263.1"/>
    <property type="molecule type" value="Genomic_DNA"/>
</dbReference>
<dbReference type="Pfam" id="PF26639">
    <property type="entry name" value="Het-6_barrel"/>
    <property type="match status" value="1"/>
</dbReference>
<proteinExistence type="predicted"/>
<dbReference type="InterPro" id="IPR052895">
    <property type="entry name" value="HetReg/Transcr_Mod"/>
</dbReference>
<protein>
    <submittedName>
        <fullName evidence="2">Heterokaryon incompatibility</fullName>
    </submittedName>
</protein>
<sequence length="607" mass="68525">MTSQQEYQYEALRSNRHIRLLDIMGGAPNDKVECEMIHNVALDTMKRLDVKYNALSYRWGAPEPATHISINGADFPVGPPLLAMLQGLRPSRGGERRPVWIDAICINQKDKQEQGVQVKLMQDIYSLATHTLIWLGELDDDAELALTFISRQAALEPARERVAASLEDRWAGRTPGSDYVSLMRDRSYILIWQAVFAFCRRDYWSRVWMIQEIALSRNPTVVCGHMGVAWADFEAFLGSVFAFVAMREPGAMHFWHLTPLLEDSFPLLMDGMRHGIGSPNRDGRWLLSALQKYRSFSATDPRDKIYSLLGLVNAETRRAINVDYDATVERVFTDTFKYLLPARRRAEAQDDVVTVSRTGRRRATSPFASWLPNWNDNGRGPTMDDLSHCRFRASADLEPEYSFHEQDRVLEVKGYLVDNLKWLGSSASDFSSSSPTSSGDVLSTDLAIIAAVADSQVDVITSAFQGRPYREADFWKTLVCDSFPTSQFPKAPGEWGSMSVALLRTVAREEEIDEDKSALMASEYLIMLRKTMRGRCFAISRQGMYMMVPEDNALGDCIAVILGCDIPVVLGMREGELVLVGECYVDMLMDGEWLQDMEEEPATIPIR</sequence>
<evidence type="ECO:0000313" key="3">
    <source>
        <dbReference type="Proteomes" id="UP001446871"/>
    </source>
</evidence>
<feature type="domain" description="Heterokaryon incompatibility" evidence="1">
    <location>
        <begin position="52"/>
        <end position="212"/>
    </location>
</feature>
<dbReference type="Pfam" id="PF06985">
    <property type="entry name" value="HET"/>
    <property type="match status" value="1"/>
</dbReference>
<comment type="caution">
    <text evidence="2">The sequence shown here is derived from an EMBL/GenBank/DDBJ whole genome shotgun (WGS) entry which is preliminary data.</text>
</comment>
<reference evidence="2 3" key="1">
    <citation type="submission" date="2023-01" db="EMBL/GenBank/DDBJ databases">
        <title>Analysis of 21 Apiospora genomes using comparative genomics revels a genus with tremendous synthesis potential of carbohydrate active enzymes and secondary metabolites.</title>
        <authorList>
            <person name="Sorensen T."/>
        </authorList>
    </citation>
    <scope>NUCLEOTIDE SEQUENCE [LARGE SCALE GENOMIC DNA]</scope>
    <source>
        <strain evidence="2 3">CBS 83171</strain>
    </source>
</reference>
<evidence type="ECO:0000259" key="1">
    <source>
        <dbReference type="Pfam" id="PF06985"/>
    </source>
</evidence>
<dbReference type="Proteomes" id="UP001446871">
    <property type="component" value="Unassembled WGS sequence"/>
</dbReference>
<dbReference type="PANTHER" id="PTHR24148:SF73">
    <property type="entry name" value="HET DOMAIN PROTEIN (AFU_ORTHOLOGUE AFUA_8G01020)"/>
    <property type="match status" value="1"/>
</dbReference>
<dbReference type="PANTHER" id="PTHR24148">
    <property type="entry name" value="ANKYRIN REPEAT DOMAIN-CONTAINING PROTEIN 39 HOMOLOG-RELATED"/>
    <property type="match status" value="1"/>
</dbReference>